<feature type="domain" description="DRBM" evidence="4">
    <location>
        <begin position="166"/>
        <end position="233"/>
    </location>
</feature>
<evidence type="ECO:0000256" key="1">
    <source>
        <dbReference type="ARBA" id="ARBA00022884"/>
    </source>
</evidence>
<feature type="compositionally biased region" description="Pro residues" evidence="3">
    <location>
        <begin position="144"/>
        <end position="156"/>
    </location>
</feature>
<feature type="domain" description="RNase III" evidence="5">
    <location>
        <begin position="19"/>
        <end position="122"/>
    </location>
</feature>
<reference evidence="6" key="1">
    <citation type="submission" date="2023-03" db="EMBL/GenBank/DDBJ databases">
        <title>Massive genome expansion in bonnet fungi (Mycena s.s.) driven by repeated elements and novel gene families across ecological guilds.</title>
        <authorList>
            <consortium name="Lawrence Berkeley National Laboratory"/>
            <person name="Harder C.B."/>
            <person name="Miyauchi S."/>
            <person name="Viragh M."/>
            <person name="Kuo A."/>
            <person name="Thoen E."/>
            <person name="Andreopoulos B."/>
            <person name="Lu D."/>
            <person name="Skrede I."/>
            <person name="Drula E."/>
            <person name="Henrissat B."/>
            <person name="Morin E."/>
            <person name="Kohler A."/>
            <person name="Barry K."/>
            <person name="LaButti K."/>
            <person name="Morin E."/>
            <person name="Salamov A."/>
            <person name="Lipzen A."/>
            <person name="Mereny Z."/>
            <person name="Hegedus B."/>
            <person name="Baldrian P."/>
            <person name="Stursova M."/>
            <person name="Weitz H."/>
            <person name="Taylor A."/>
            <person name="Grigoriev I.V."/>
            <person name="Nagy L.G."/>
            <person name="Martin F."/>
            <person name="Kauserud H."/>
        </authorList>
    </citation>
    <scope>NUCLEOTIDE SEQUENCE</scope>
    <source>
        <strain evidence="6">9284</strain>
    </source>
</reference>
<dbReference type="GO" id="GO:0003723">
    <property type="term" value="F:RNA binding"/>
    <property type="evidence" value="ECO:0007669"/>
    <property type="project" value="UniProtKB-UniRule"/>
</dbReference>
<evidence type="ECO:0000259" key="4">
    <source>
        <dbReference type="PROSITE" id="PS50137"/>
    </source>
</evidence>
<dbReference type="Gene3D" id="3.30.160.20">
    <property type="match status" value="1"/>
</dbReference>
<dbReference type="Proteomes" id="UP001221142">
    <property type="component" value="Unassembled WGS sequence"/>
</dbReference>
<dbReference type="InterPro" id="IPR036389">
    <property type="entry name" value="RNase_III_sf"/>
</dbReference>
<dbReference type="SMART" id="SM00358">
    <property type="entry name" value="DSRM"/>
    <property type="match status" value="1"/>
</dbReference>
<dbReference type="GO" id="GO:0004525">
    <property type="term" value="F:ribonuclease III activity"/>
    <property type="evidence" value="ECO:0007669"/>
    <property type="project" value="InterPro"/>
</dbReference>
<protein>
    <submittedName>
        <fullName evidence="6">Uncharacterized protein</fullName>
    </submittedName>
</protein>
<dbReference type="SUPFAM" id="SSF69065">
    <property type="entry name" value="RNase III domain-like"/>
    <property type="match status" value="1"/>
</dbReference>
<keyword evidence="7" id="KW-1185">Reference proteome</keyword>
<organism evidence="6 7">
    <name type="scientific">Roridomyces roridus</name>
    <dbReference type="NCBI Taxonomy" id="1738132"/>
    <lineage>
        <taxon>Eukaryota</taxon>
        <taxon>Fungi</taxon>
        <taxon>Dikarya</taxon>
        <taxon>Basidiomycota</taxon>
        <taxon>Agaricomycotina</taxon>
        <taxon>Agaricomycetes</taxon>
        <taxon>Agaricomycetidae</taxon>
        <taxon>Agaricales</taxon>
        <taxon>Marasmiineae</taxon>
        <taxon>Mycenaceae</taxon>
        <taxon>Roridomyces</taxon>
    </lineage>
</organism>
<dbReference type="InterPro" id="IPR014720">
    <property type="entry name" value="dsRBD_dom"/>
</dbReference>
<evidence type="ECO:0000259" key="5">
    <source>
        <dbReference type="PROSITE" id="PS50142"/>
    </source>
</evidence>
<sequence length="235" mass="25624">MANLPSIPIVEGDFIIDLYLHPSLQSDAVNDDYGDMNRLQQLGQYALNLVLHTHFFRARPILTAAQIADEVTAAITDAKLREWLAAYGIHTKYRGPVKLLESTEDMYRFFHGFIGALYYRHGLDRVQVWISGLLDPNAYNSAAAPPPPVNSPPPLPNQASSPRTGSVLMNLNEAVQRHGVTVTYPAEQTGPPHAPTWSVKCVIGGVEKGQGSGKSQKVAKEQAAQQALTAMGPGW</sequence>
<evidence type="ECO:0000313" key="6">
    <source>
        <dbReference type="EMBL" id="KAJ7638303.1"/>
    </source>
</evidence>
<name>A0AAD7C3M7_9AGAR</name>
<dbReference type="SUPFAM" id="SSF54768">
    <property type="entry name" value="dsRNA-binding domain-like"/>
    <property type="match status" value="1"/>
</dbReference>
<gene>
    <name evidence="6" type="ORF">FB45DRAFT_398520</name>
</gene>
<dbReference type="AlphaFoldDB" id="A0AAD7C3M7"/>
<dbReference type="GO" id="GO:0006396">
    <property type="term" value="P:RNA processing"/>
    <property type="evidence" value="ECO:0007669"/>
    <property type="project" value="InterPro"/>
</dbReference>
<proteinExistence type="predicted"/>
<evidence type="ECO:0000256" key="2">
    <source>
        <dbReference type="PROSITE-ProRule" id="PRU00266"/>
    </source>
</evidence>
<comment type="caution">
    <text evidence="6">The sequence shown here is derived from an EMBL/GenBank/DDBJ whole genome shotgun (WGS) entry which is preliminary data.</text>
</comment>
<dbReference type="InterPro" id="IPR000999">
    <property type="entry name" value="RNase_III_dom"/>
</dbReference>
<evidence type="ECO:0000256" key="3">
    <source>
        <dbReference type="SAM" id="MobiDB-lite"/>
    </source>
</evidence>
<dbReference type="PROSITE" id="PS50137">
    <property type="entry name" value="DS_RBD"/>
    <property type="match status" value="1"/>
</dbReference>
<dbReference type="Gene3D" id="1.10.1520.10">
    <property type="entry name" value="Ribonuclease III domain"/>
    <property type="match status" value="1"/>
</dbReference>
<accession>A0AAD7C3M7</accession>
<dbReference type="Pfam" id="PF00035">
    <property type="entry name" value="dsrm"/>
    <property type="match status" value="1"/>
</dbReference>
<keyword evidence="1 2" id="KW-0694">RNA-binding</keyword>
<dbReference type="EMBL" id="JARKIF010000005">
    <property type="protein sequence ID" value="KAJ7638303.1"/>
    <property type="molecule type" value="Genomic_DNA"/>
</dbReference>
<evidence type="ECO:0000313" key="7">
    <source>
        <dbReference type="Proteomes" id="UP001221142"/>
    </source>
</evidence>
<feature type="region of interest" description="Disordered" evidence="3">
    <location>
        <begin position="144"/>
        <end position="164"/>
    </location>
</feature>
<dbReference type="PROSITE" id="PS50142">
    <property type="entry name" value="RNASE_3_2"/>
    <property type="match status" value="1"/>
</dbReference>